<comment type="caution">
    <text evidence="3">The sequence shown here is derived from an EMBL/GenBank/DDBJ whole genome shotgun (WGS) entry which is preliminary data.</text>
</comment>
<keyword evidence="2" id="KW-0812">Transmembrane</keyword>
<keyword evidence="4" id="KW-1185">Reference proteome</keyword>
<accession>A0ABU8T8M3</accession>
<organism evidence="3 4">
    <name type="scientific">Pseudonocardia spirodelae</name>
    <dbReference type="NCBI Taxonomy" id="3133431"/>
    <lineage>
        <taxon>Bacteria</taxon>
        <taxon>Bacillati</taxon>
        <taxon>Actinomycetota</taxon>
        <taxon>Actinomycetes</taxon>
        <taxon>Pseudonocardiales</taxon>
        <taxon>Pseudonocardiaceae</taxon>
        <taxon>Pseudonocardia</taxon>
    </lineage>
</organism>
<reference evidence="3 4" key="1">
    <citation type="submission" date="2024-03" db="EMBL/GenBank/DDBJ databases">
        <title>Draft genome sequence of Pseudonocardia sp. DW16-2.</title>
        <authorList>
            <person name="Duangmal K."/>
        </authorList>
    </citation>
    <scope>NUCLEOTIDE SEQUENCE [LARGE SCALE GENOMIC DNA]</scope>
    <source>
        <strain evidence="3 4">DW16-2</strain>
    </source>
</reference>
<feature type="region of interest" description="Disordered" evidence="1">
    <location>
        <begin position="85"/>
        <end position="105"/>
    </location>
</feature>
<feature type="region of interest" description="Disordered" evidence="1">
    <location>
        <begin position="1"/>
        <end position="56"/>
    </location>
</feature>
<proteinExistence type="predicted"/>
<evidence type="ECO:0000313" key="3">
    <source>
        <dbReference type="EMBL" id="MEJ8280291.1"/>
    </source>
</evidence>
<sequence length="311" mass="29885">MATTPTGRATDAGDTTADPADGITGPAVTTVPAALVPAQRPAPARESRPAAGSLGTDGLGVDALGLDRLGTSGLLAGVPARVPVAGPPAPAPDRAEPDATGGAEPVPAVVPRARAFRARVLPVVLCAAATGTAAIAAAGLLMTPATVSPLPTPQTVTASGAAVPAGAPLPPATASALVDAAAGTGISAGDPVVAMTAWRDNGGLTHLTAIGDGFTGVADAAGRQDPVALAIACGRLGAAVEAARAYDALPDAAARAHWTALLDHGAAAATAGTSGALALDPSQLAVFTEQANLVRDDLTAVADRVRAVLAG</sequence>
<evidence type="ECO:0000313" key="4">
    <source>
        <dbReference type="Proteomes" id="UP001364211"/>
    </source>
</evidence>
<evidence type="ECO:0000256" key="1">
    <source>
        <dbReference type="SAM" id="MobiDB-lite"/>
    </source>
</evidence>
<gene>
    <name evidence="3" type="ORF">WJX68_15200</name>
</gene>
<name>A0ABU8T8M3_9PSEU</name>
<keyword evidence="2" id="KW-0472">Membrane</keyword>
<feature type="compositionally biased region" description="Low complexity" evidence="1">
    <location>
        <begin position="1"/>
        <end position="42"/>
    </location>
</feature>
<evidence type="ECO:0000256" key="2">
    <source>
        <dbReference type="SAM" id="Phobius"/>
    </source>
</evidence>
<evidence type="ECO:0008006" key="5">
    <source>
        <dbReference type="Google" id="ProtNLM"/>
    </source>
</evidence>
<dbReference type="RefSeq" id="WP_340291270.1">
    <property type="nucleotide sequence ID" value="NZ_JBBJUP010000011.1"/>
</dbReference>
<dbReference type="Proteomes" id="UP001364211">
    <property type="component" value="Unassembled WGS sequence"/>
</dbReference>
<feature type="transmembrane region" description="Helical" evidence="2">
    <location>
        <begin position="120"/>
        <end position="142"/>
    </location>
</feature>
<protein>
    <recommendedName>
        <fullName evidence="5">DUF5667 domain-containing protein</fullName>
    </recommendedName>
</protein>
<dbReference type="EMBL" id="JBBJUP010000011">
    <property type="protein sequence ID" value="MEJ8280291.1"/>
    <property type="molecule type" value="Genomic_DNA"/>
</dbReference>
<keyword evidence="2" id="KW-1133">Transmembrane helix</keyword>